<reference evidence="2" key="1">
    <citation type="journal article" date="2002" name="FEMS Microbiol. Lett.">
        <title>Characterization of the Streptomyces violaceoruber SANK95570 plasmids pSV1 and pSV2.</title>
        <authorList>
            <person name="Spatz K."/>
            <person name="Kohn H."/>
            <person name="Redenbach M."/>
        </authorList>
    </citation>
    <scope>NUCLEOTIDE SEQUENCE</scope>
    <source>
        <strain evidence="2">SANK95570</strain>
        <plasmid evidence="2">pSV2</plasmid>
    </source>
</reference>
<dbReference type="AlphaFoldDB" id="Q849I3"/>
<dbReference type="PRINTS" id="PR01217">
    <property type="entry name" value="PRICHEXTENSN"/>
</dbReference>
<evidence type="ECO:0000256" key="1">
    <source>
        <dbReference type="SAM" id="MobiDB-lite"/>
    </source>
</evidence>
<reference evidence="2" key="2">
    <citation type="submission" date="2002-12" db="EMBL/GenBank/DDBJ databases">
        <title>Complete nucleotide sequence of the linear plasmid pSV2 from Streptomyces violaceoruber SANK95570.</title>
        <authorList>
            <person name="Spatz K."/>
            <person name="Scholz C.J."/>
            <person name="Redenbach M."/>
        </authorList>
    </citation>
    <scope>NUCLEOTIDE SEQUENCE</scope>
    <source>
        <strain evidence="2">SANK95570</strain>
        <plasmid evidence="2">pSV2</plasmid>
    </source>
</reference>
<feature type="compositionally biased region" description="Pro residues" evidence="1">
    <location>
        <begin position="179"/>
        <end position="208"/>
    </location>
</feature>
<feature type="region of interest" description="Disordered" evidence="1">
    <location>
        <begin position="179"/>
        <end position="219"/>
    </location>
</feature>
<protein>
    <submittedName>
        <fullName evidence="2">Uncharacterized protein</fullName>
    </submittedName>
</protein>
<dbReference type="RefSeq" id="WP_011116896.1">
    <property type="nucleotide sequence ID" value="NC_004934.1"/>
</dbReference>
<gene>
    <name evidence="2" type="primary">pSV2.57</name>
</gene>
<name>Q849I3_STRVN</name>
<proteinExistence type="predicted"/>
<accession>Q849I3</accession>
<keyword evidence="2" id="KW-0614">Plasmid</keyword>
<evidence type="ECO:0000313" key="2">
    <source>
        <dbReference type="EMBL" id="AAO50141.1"/>
    </source>
</evidence>
<dbReference type="EMBL" id="AY211023">
    <property type="protein sequence ID" value="AAO50141.1"/>
    <property type="molecule type" value="Genomic_DNA"/>
</dbReference>
<sequence>MRDARRERDLFALRDLPPGALGTEAGPVPPLPERVLPFFPPPRLLPGAVVPAPLLPFPFGFVFGPVPEVVVPGFLRRIPDGPVVPRGDFFVPPFGPVVVPFPVPGPFELVVPGEAFPPDPVPLPGLLVPGPVALPVPVPAPGPRFLPGPPEEPPAPAPVLPGPRLRFVLVLPPAEPDPPPLPGLRFFRPPPPPLLLGPLPPPEPPEPAEPPDDPGPRFFLRFTLPPCEVRRSG</sequence>
<organism evidence="2">
    <name type="scientific">Streptomyces violaceoruber</name>
    <dbReference type="NCBI Taxonomy" id="1935"/>
    <lineage>
        <taxon>Bacteria</taxon>
        <taxon>Bacillati</taxon>
        <taxon>Actinomycetota</taxon>
        <taxon>Actinomycetes</taxon>
        <taxon>Kitasatosporales</taxon>
        <taxon>Streptomycetaceae</taxon>
        <taxon>Streptomyces</taxon>
        <taxon>Streptomyces violaceoruber group</taxon>
    </lineage>
</organism>
<geneLocation type="plasmid" evidence="2">
    <name>pSV2</name>
</geneLocation>